<organism evidence="3 4">
    <name type="scientific">Hymenobacter roseosalivarius DSM 11622</name>
    <dbReference type="NCBI Taxonomy" id="645990"/>
    <lineage>
        <taxon>Bacteria</taxon>
        <taxon>Pseudomonadati</taxon>
        <taxon>Bacteroidota</taxon>
        <taxon>Cytophagia</taxon>
        <taxon>Cytophagales</taxon>
        <taxon>Hymenobacteraceae</taxon>
        <taxon>Hymenobacter</taxon>
    </lineage>
</organism>
<keyword evidence="2" id="KW-0732">Signal</keyword>
<proteinExistence type="predicted"/>
<name>A0A1W1VNI0_9BACT</name>
<evidence type="ECO:0000313" key="4">
    <source>
        <dbReference type="Proteomes" id="UP000192266"/>
    </source>
</evidence>
<sequence>MKTTFKSLLVLAAFAPFALASCSESTEKNAEATAEGAATDAANNVENAGDAVENATDNAAADMNADMKREPGDTAVVRNKEADKLVEEVPAKQN</sequence>
<accession>A0A1W1VNI0</accession>
<evidence type="ECO:0000256" key="2">
    <source>
        <dbReference type="SAM" id="SignalP"/>
    </source>
</evidence>
<keyword evidence="4" id="KW-1185">Reference proteome</keyword>
<feature type="compositionally biased region" description="Low complexity" evidence="1">
    <location>
        <begin position="54"/>
        <end position="64"/>
    </location>
</feature>
<dbReference type="PROSITE" id="PS51257">
    <property type="entry name" value="PROKAR_LIPOPROTEIN"/>
    <property type="match status" value="1"/>
</dbReference>
<feature type="signal peptide" evidence="2">
    <location>
        <begin position="1"/>
        <end position="20"/>
    </location>
</feature>
<dbReference type="Proteomes" id="UP000192266">
    <property type="component" value="Unassembled WGS sequence"/>
</dbReference>
<dbReference type="AlphaFoldDB" id="A0A1W1VNI0"/>
<feature type="compositionally biased region" description="Basic and acidic residues" evidence="1">
    <location>
        <begin position="65"/>
        <end position="94"/>
    </location>
</feature>
<feature type="chain" id="PRO_5013343161" evidence="2">
    <location>
        <begin position="21"/>
        <end position="94"/>
    </location>
</feature>
<evidence type="ECO:0000256" key="1">
    <source>
        <dbReference type="SAM" id="MobiDB-lite"/>
    </source>
</evidence>
<dbReference type="EMBL" id="FWWW01000067">
    <property type="protein sequence ID" value="SMB94876.1"/>
    <property type="molecule type" value="Genomic_DNA"/>
</dbReference>
<reference evidence="3 4" key="1">
    <citation type="submission" date="2017-04" db="EMBL/GenBank/DDBJ databases">
        <authorList>
            <person name="Afonso C.L."/>
            <person name="Miller P.J."/>
            <person name="Scott M.A."/>
            <person name="Spackman E."/>
            <person name="Goraichik I."/>
            <person name="Dimitrov K.M."/>
            <person name="Suarez D.L."/>
            <person name="Swayne D.E."/>
        </authorList>
    </citation>
    <scope>NUCLEOTIDE SEQUENCE [LARGE SCALE GENOMIC DNA]</scope>
    <source>
        <strain evidence="3 4">DSM 11622</strain>
    </source>
</reference>
<dbReference type="RefSeq" id="WP_084445319.1">
    <property type="nucleotide sequence ID" value="NZ_FWWW01000067.1"/>
</dbReference>
<feature type="region of interest" description="Disordered" evidence="1">
    <location>
        <begin position="24"/>
        <end position="94"/>
    </location>
</feature>
<feature type="compositionally biased region" description="Low complexity" evidence="1">
    <location>
        <begin position="31"/>
        <end position="44"/>
    </location>
</feature>
<evidence type="ECO:0000313" key="3">
    <source>
        <dbReference type="EMBL" id="SMB94876.1"/>
    </source>
</evidence>
<protein>
    <submittedName>
        <fullName evidence="3">Outer membrane protein</fullName>
    </submittedName>
</protein>
<gene>
    <name evidence="3" type="ORF">SAMN00120144_2095</name>
</gene>